<evidence type="ECO:0000313" key="4">
    <source>
        <dbReference type="Proteomes" id="UP000698800"/>
    </source>
</evidence>
<dbReference type="OrthoDB" id="412788at2759"/>
<evidence type="ECO:0008006" key="5">
    <source>
        <dbReference type="Google" id="ProtNLM"/>
    </source>
</evidence>
<gene>
    <name evidence="3" type="ORF">FGG08_006149</name>
</gene>
<evidence type="ECO:0000256" key="1">
    <source>
        <dbReference type="ARBA" id="ARBA00023604"/>
    </source>
</evidence>
<reference evidence="3" key="1">
    <citation type="submission" date="2021-03" db="EMBL/GenBank/DDBJ databases">
        <title>Comparative genomics and phylogenomic investigation of the class Geoglossomycetes provide insights into ecological specialization and systematics.</title>
        <authorList>
            <person name="Melie T."/>
            <person name="Pirro S."/>
            <person name="Miller A.N."/>
            <person name="Quandt A."/>
        </authorList>
    </citation>
    <scope>NUCLEOTIDE SEQUENCE</scope>
    <source>
        <strain evidence="3">GBOQ0MN5Z8</strain>
    </source>
</reference>
<dbReference type="EMBL" id="JAGHQL010000167">
    <property type="protein sequence ID" value="KAH0537014.1"/>
    <property type="molecule type" value="Genomic_DNA"/>
</dbReference>
<comment type="caution">
    <text evidence="3">The sequence shown here is derived from an EMBL/GenBank/DDBJ whole genome shotgun (WGS) entry which is preliminary data.</text>
</comment>
<dbReference type="AlphaFoldDB" id="A0A9P8I418"/>
<feature type="region of interest" description="Disordered" evidence="2">
    <location>
        <begin position="1"/>
        <end position="70"/>
    </location>
</feature>
<comment type="similarity">
    <text evidence="1">Belongs to the asaB hydroxylase/desaturase family.</text>
</comment>
<protein>
    <recommendedName>
        <fullName evidence="5">Methyltransferase</fullName>
    </recommendedName>
</protein>
<dbReference type="Proteomes" id="UP000698800">
    <property type="component" value="Unassembled WGS sequence"/>
</dbReference>
<accession>A0A9P8I418</accession>
<dbReference type="PANTHER" id="PTHR34598:SF1">
    <property type="entry name" value="PUTATIVE (AFU_ORTHOLOGUE AFUA_3G13140)-RELATED"/>
    <property type="match status" value="1"/>
</dbReference>
<proteinExistence type="inferred from homology"/>
<evidence type="ECO:0000256" key="2">
    <source>
        <dbReference type="SAM" id="MobiDB-lite"/>
    </source>
</evidence>
<evidence type="ECO:0000313" key="3">
    <source>
        <dbReference type="EMBL" id="KAH0537014.1"/>
    </source>
</evidence>
<keyword evidence="4" id="KW-1185">Reference proteome</keyword>
<dbReference type="GO" id="GO:0016491">
    <property type="term" value="F:oxidoreductase activity"/>
    <property type="evidence" value="ECO:0007669"/>
    <property type="project" value="InterPro"/>
</dbReference>
<dbReference type="InterPro" id="IPR044053">
    <property type="entry name" value="AsaB-like"/>
</dbReference>
<dbReference type="PANTHER" id="PTHR34598">
    <property type="entry name" value="BLL6449 PROTEIN"/>
    <property type="match status" value="1"/>
</dbReference>
<dbReference type="NCBIfam" id="NF041278">
    <property type="entry name" value="CmcJ_NvfI_EfuI"/>
    <property type="match status" value="1"/>
</dbReference>
<feature type="compositionally biased region" description="Polar residues" evidence="2">
    <location>
        <begin position="1"/>
        <end position="14"/>
    </location>
</feature>
<name>A0A9P8I418_9PEZI</name>
<sequence>MATTDPVTDSSPSISGKPVHHDAATPAQPLPPHGPVTASLSFYTPPSDGSAPYNYVEPQPAGHPQRNYTDTVIPVPLTDIRGRESEFTLDADAFAAISGVPAASPAVDFSDDQQIRTTYYAEVEGVVRAALPGATRIEIFDHTVRRSQPGAARAPVSRVHIDQTARSAAERVRLHLPAADAAALLRSARYRVLNVWRALNPPVHSPPLAFASARSVAPADVVPVQHRYPARVGETAGVRFGAAQRWFYWSGMGEGERLLLLCFDSEGGGGRRVPHSAFEDPRVGEGAPRRDSIEVRMLVFGG</sequence>
<organism evidence="3 4">
    <name type="scientific">Glutinoglossum americanum</name>
    <dbReference type="NCBI Taxonomy" id="1670608"/>
    <lineage>
        <taxon>Eukaryota</taxon>
        <taxon>Fungi</taxon>
        <taxon>Dikarya</taxon>
        <taxon>Ascomycota</taxon>
        <taxon>Pezizomycotina</taxon>
        <taxon>Geoglossomycetes</taxon>
        <taxon>Geoglossales</taxon>
        <taxon>Geoglossaceae</taxon>
        <taxon>Glutinoglossum</taxon>
    </lineage>
</organism>